<organism evidence="4">
    <name type="scientific">Capitella teleta</name>
    <name type="common">Polychaete worm</name>
    <dbReference type="NCBI Taxonomy" id="283909"/>
    <lineage>
        <taxon>Eukaryota</taxon>
        <taxon>Metazoa</taxon>
        <taxon>Spiralia</taxon>
        <taxon>Lophotrochozoa</taxon>
        <taxon>Annelida</taxon>
        <taxon>Polychaeta</taxon>
        <taxon>Sedentaria</taxon>
        <taxon>Scolecida</taxon>
        <taxon>Capitellidae</taxon>
        <taxon>Capitella</taxon>
    </lineage>
</organism>
<dbReference type="SMART" id="SM01214">
    <property type="entry name" value="Fmp27_GFWDK"/>
    <property type="match status" value="1"/>
</dbReference>
<evidence type="ECO:0000313" key="4">
    <source>
        <dbReference type="EMBL" id="ELU05356.1"/>
    </source>
</evidence>
<feature type="domain" description="FMP27/BLTP2/Hobbit GFWDK motif-containing RBG unit" evidence="3">
    <location>
        <begin position="786"/>
        <end position="918"/>
    </location>
</feature>
<evidence type="ECO:0000256" key="1">
    <source>
        <dbReference type="SAM" id="Coils"/>
    </source>
</evidence>
<dbReference type="PANTHER" id="PTHR15678">
    <property type="entry name" value="ANTIGEN MLAA-22-RELATED"/>
    <property type="match status" value="1"/>
</dbReference>
<proteinExistence type="predicted"/>
<dbReference type="OMA" id="WASFETK"/>
<dbReference type="PANTHER" id="PTHR15678:SF6">
    <property type="entry name" value="BRIDGE-LIKE LIPID TRANSFER PROTEIN FAMILY MEMBER 2"/>
    <property type="match status" value="1"/>
</dbReference>
<reference evidence="6" key="1">
    <citation type="submission" date="2012-12" db="EMBL/GenBank/DDBJ databases">
        <authorList>
            <person name="Hellsten U."/>
            <person name="Grimwood J."/>
            <person name="Chapman J.A."/>
            <person name="Shapiro H."/>
            <person name="Aerts A."/>
            <person name="Otillar R.P."/>
            <person name="Terry A.Y."/>
            <person name="Boore J.L."/>
            <person name="Simakov O."/>
            <person name="Marletaz F."/>
            <person name="Cho S.-J."/>
            <person name="Edsinger-Gonzales E."/>
            <person name="Havlak P."/>
            <person name="Kuo D.-H."/>
            <person name="Larsson T."/>
            <person name="Lv J."/>
            <person name="Arendt D."/>
            <person name="Savage R."/>
            <person name="Osoegawa K."/>
            <person name="de Jong P."/>
            <person name="Lindberg D.R."/>
            <person name="Seaver E.C."/>
            <person name="Weisblat D.A."/>
            <person name="Putnam N.H."/>
            <person name="Grigoriev I.V."/>
            <person name="Rokhsar D.S."/>
        </authorList>
    </citation>
    <scope>NUCLEOTIDE SEQUENCE</scope>
    <source>
        <strain evidence="6">I ESC-2004</strain>
    </source>
</reference>
<dbReference type="Proteomes" id="UP000014760">
    <property type="component" value="Unassembled WGS sequence"/>
</dbReference>
<dbReference type="HOGENOM" id="CLU_000926_1_0_1"/>
<dbReference type="EMBL" id="AMQN01007879">
    <property type="status" value="NOT_ANNOTATED_CDS"/>
    <property type="molecule type" value="Genomic_DNA"/>
</dbReference>
<gene>
    <name evidence="4" type="ORF">CAPTEDRAFT_221325</name>
</gene>
<reference evidence="5" key="3">
    <citation type="submission" date="2015-06" db="UniProtKB">
        <authorList>
            <consortium name="EnsemblMetazoa"/>
        </authorList>
    </citation>
    <scope>IDENTIFICATION</scope>
</reference>
<protein>
    <recommendedName>
        <fullName evidence="3">FMP27/BLTP2/Hobbit GFWDK motif-containing RBG unit domain-containing protein</fullName>
    </recommendedName>
</protein>
<evidence type="ECO:0000256" key="2">
    <source>
        <dbReference type="SAM" id="MobiDB-lite"/>
    </source>
</evidence>
<reference evidence="4 6" key="2">
    <citation type="journal article" date="2013" name="Nature">
        <title>Insights into bilaterian evolution from three spiralian genomes.</title>
        <authorList>
            <person name="Simakov O."/>
            <person name="Marletaz F."/>
            <person name="Cho S.J."/>
            <person name="Edsinger-Gonzales E."/>
            <person name="Havlak P."/>
            <person name="Hellsten U."/>
            <person name="Kuo D.H."/>
            <person name="Larsson T."/>
            <person name="Lv J."/>
            <person name="Arendt D."/>
            <person name="Savage R."/>
            <person name="Osoegawa K."/>
            <person name="de Jong P."/>
            <person name="Grimwood J."/>
            <person name="Chapman J.A."/>
            <person name="Shapiro H."/>
            <person name="Aerts A."/>
            <person name="Otillar R.P."/>
            <person name="Terry A.Y."/>
            <person name="Boore J.L."/>
            <person name="Grigoriev I.V."/>
            <person name="Lindberg D.R."/>
            <person name="Seaver E.C."/>
            <person name="Weisblat D.A."/>
            <person name="Putnam N.H."/>
            <person name="Rokhsar D.S."/>
        </authorList>
    </citation>
    <scope>NUCLEOTIDE SEQUENCE</scope>
    <source>
        <strain evidence="4 6">I ESC-2004</strain>
    </source>
</reference>
<evidence type="ECO:0000313" key="6">
    <source>
        <dbReference type="Proteomes" id="UP000014760"/>
    </source>
</evidence>
<dbReference type="EnsemblMetazoa" id="CapteT221325">
    <property type="protein sequence ID" value="CapteP221325"/>
    <property type="gene ID" value="CapteG221325"/>
</dbReference>
<evidence type="ECO:0000259" key="3">
    <source>
        <dbReference type="SMART" id="SM01214"/>
    </source>
</evidence>
<dbReference type="FunCoup" id="R7UPK4">
    <property type="interactions" value="1498"/>
</dbReference>
<keyword evidence="1" id="KW-0175">Coiled coil</keyword>
<dbReference type="EMBL" id="KB301608">
    <property type="protein sequence ID" value="ELU05356.1"/>
    <property type="molecule type" value="Genomic_DNA"/>
</dbReference>
<evidence type="ECO:0000313" key="5">
    <source>
        <dbReference type="EnsemblMetazoa" id="CapteP221325"/>
    </source>
</evidence>
<accession>R7UPK4</accession>
<feature type="region of interest" description="Disordered" evidence="2">
    <location>
        <begin position="1258"/>
        <end position="1282"/>
    </location>
</feature>
<dbReference type="Pfam" id="PF10344">
    <property type="entry name" value="Hobbit"/>
    <property type="match status" value="1"/>
</dbReference>
<dbReference type="STRING" id="283909.R7UPK4"/>
<dbReference type="InterPro" id="IPR045167">
    <property type="entry name" value="Hobbit"/>
</dbReference>
<feature type="coiled-coil region" evidence="1">
    <location>
        <begin position="1498"/>
        <end position="1584"/>
    </location>
</feature>
<dbReference type="OrthoDB" id="1562405at2759"/>
<name>R7UPK4_CAPTE</name>
<sequence>MATPMAETTRRKASKAAIGPHRLVAWLIIWAARRFGQTSIKIGRFGFLAFGDVAITRGSITIIFGARLDNIHIVARGGILPDCLVHIAIQELLPDVHITSDRLSAVLHLNALSLKLLNTAQHASEDENQPCLGEKFSLDLQDCEVHLAKEIAQSVWHFHRQLSLSIKTVQLDVLQNVDSLCSSADFKLSYLQFGSVQAHLANLNDFKTQIQVTEQRISLESFVNNAFVGYHHEEIQYCLFGDYIKSRSLDFSLKARNISLAVAMATCSGIKNGMSSLDVSFHSAPVSSEGELTDARIEMEVSPMYSKLKEGGVPSSHLVDKMHHWNTLVYVGTLILKVNKFGHTLLTEMMLDSVQLEASTQSSAVLSQLTNALLGQLSPVSTPIDQQATLSPRPSSIKGLLLHANVQLTNFNVFITAQEQVCTMLRIDGVNVNHRPNESVWEISGVKALHMNHLPAALPICRSLELHTYMGHMRTCEIKYSTASQKCEVLLKEELYLVWSTNLHMCLHSTSSELMKVIHRITHALKPRSPSVPSDPKPVSSLTLCVSVRGNIMAALSLSKGHRVTFSSPEVSWMRSKMQASFKTDQLSIMFDQHEIFKLQVKNLNKWRKMIHKVQKKPFDSNSLLPPDLVIRAKSVTVQLNDDPFEVKLGDHYKLRIDESVEKEKRESALDQRVQELRKKHGLLPAGKVEELHSALGMRSARVYIDRSQKLYATSPMRTRLFTWTLQKLEVISLADVSLHGKENCIKHMREIDAQSPYPDEDVDYVTLWCRLVNVSISAWTFQLRDFPTPMLDIHDFQLWGRLVGAEQRAIPRARRQCVVEVGAPWGDMKVDRNMPALKFYHDFSADMGQYTMAYGPCWEPSWAMFNLSMNFVNMASVDPSKPLPFWDKSRNLFHGRLTLLVQRMSWLYHVSLDPYNTTEFMDWTWTNLGLDWTNAKWVLKGDLDIYARTASKYDDCRFLHLPNLQFRIDLEWLCPGDPNDHHSVMPCAPDKLPEYSMEAHDSFRAFRSQKFNMTWSFQTQPCEDGDFPCCNLYASTLRWMDRMKMCMARVARPIKRGKIFKNLRPKKAQLTRHVRNFFFNVDFHKFAVIYWVSFAKQNGYEIAGERLKLQMGMQHSLVPWLGPLIRRPRTNWDVKSLSAELFNTTVWLQSHDKRKTFKGNLGVSTASQRSYFLGFDTVTYARDKDRNADEEADSEEGDCDYVPRHKVQVFGLKASWTINNRDVALTLYDSYNRASNLRKNLSAEALKGFKVEEESLQTPSKSKKTISPTGTLASGVSPSPLSKLQSGPAYCMLQKLVSESDSNFVAVHEELSSDGVQIEDLHGIRACQTSDVTLKNWHGTLLRLFSLFVFTVISSKASLLSCDHKPVWKNQQEVRSKMTLVGSIESMQYYATIEAQASDNIRWLAKEHIETVSEAAAGIDSMFGSGQCVGGVVTDVHDDQLSGPQLQRIISRCRCQFFYAGYGEIEDTDGTQVPPPLQYEMVMDIINNLLLHMEPKKKELIERHQKMRLQLQFASLEEQKLPITNLQNKLRELVSRTRRYEREFFLVQRELEEYSEPDLLARSSDIQRNVEECKEQSNALSEELALMVNCYKEAQLRAQYQRKAARTHKEAPLVRRTEVCFKHAEWRMTEADGQIGIADLVLRNFLYTKLNREDESGSHQLELGWVKVTNLLPNSLYKDILTVQDMQASDKQVMLRIQCQFKAPVGGIAIKEHFEVNVVPLTIALTARFYSAVFAFFFPGKNPEEEDDLGGDDAASTISDDTLSVASAPAAPITDRQMDMQRRTSSRRRRAYYLMRSSMDDFDKMNERAAKNNMFLYVKIPEVPLRVSYKSEKEKHITNIHDFQLTLPTLEYHHQTWTWHDMAMAFKNDSKKALVAQAVKQKLHIKSRALLTETFRSEVPEENKAKLLLGAKLFGGAEKSKKGIFHKSSKSNNS</sequence>
<dbReference type="InterPro" id="IPR019441">
    <property type="entry name" value="FMP27/BLTP2/Hobbit_GFWDK_RBG"/>
</dbReference>
<keyword evidence="6" id="KW-1185">Reference proteome</keyword>